<evidence type="ECO:0000256" key="2">
    <source>
        <dbReference type="SAM" id="Phobius"/>
    </source>
</evidence>
<keyword evidence="4" id="KW-1185">Reference proteome</keyword>
<dbReference type="PRINTS" id="PR00813">
    <property type="entry name" value="BCTERIALGSPG"/>
</dbReference>
<evidence type="ECO:0000256" key="1">
    <source>
        <dbReference type="ARBA" id="ARBA00022481"/>
    </source>
</evidence>
<comment type="caution">
    <text evidence="3">The sequence shown here is derived from an EMBL/GenBank/DDBJ whole genome shotgun (WGS) entry which is preliminary data.</text>
</comment>
<dbReference type="Proteomes" id="UP000295367">
    <property type="component" value="Unassembled WGS sequence"/>
</dbReference>
<dbReference type="Gene3D" id="3.30.700.10">
    <property type="entry name" value="Glycoprotein, Type 4 Pilin"/>
    <property type="match status" value="1"/>
</dbReference>
<dbReference type="SUPFAM" id="SSF54523">
    <property type="entry name" value="Pili subunits"/>
    <property type="match status" value="1"/>
</dbReference>
<name>A0A4R3YCH3_9PROT</name>
<dbReference type="GO" id="GO:0015628">
    <property type="term" value="P:protein secretion by the type II secretion system"/>
    <property type="evidence" value="ECO:0007669"/>
    <property type="project" value="InterPro"/>
</dbReference>
<reference evidence="3 4" key="1">
    <citation type="submission" date="2019-03" db="EMBL/GenBank/DDBJ databases">
        <title>Genomic Encyclopedia of Type Strains, Phase IV (KMG-IV): sequencing the most valuable type-strain genomes for metagenomic binning, comparative biology and taxonomic classification.</title>
        <authorList>
            <person name="Goeker M."/>
        </authorList>
    </citation>
    <scope>NUCLEOTIDE SEQUENCE [LARGE SCALE GENOMIC DNA]</scope>
    <source>
        <strain evidence="3 4">DSM 100309</strain>
    </source>
</reference>
<keyword evidence="2" id="KW-0472">Membrane</keyword>
<protein>
    <submittedName>
        <fullName evidence="3">Type II secretion system protein G (GspG)</fullName>
    </submittedName>
</protein>
<evidence type="ECO:0000313" key="4">
    <source>
        <dbReference type="Proteomes" id="UP000295367"/>
    </source>
</evidence>
<proteinExistence type="predicted"/>
<dbReference type="InterPro" id="IPR000983">
    <property type="entry name" value="Bac_GSPG_pilin"/>
</dbReference>
<organism evidence="3 4">
    <name type="scientific">Sulfurirhabdus autotrophica</name>
    <dbReference type="NCBI Taxonomy" id="1706046"/>
    <lineage>
        <taxon>Bacteria</taxon>
        <taxon>Pseudomonadati</taxon>
        <taxon>Pseudomonadota</taxon>
        <taxon>Betaproteobacteria</taxon>
        <taxon>Nitrosomonadales</taxon>
        <taxon>Sulfuricellaceae</taxon>
        <taxon>Sulfurirhabdus</taxon>
    </lineage>
</organism>
<dbReference type="OrthoDB" id="9795612at2"/>
<dbReference type="RefSeq" id="WP_124948294.1">
    <property type="nucleotide sequence ID" value="NZ_BHVT01000081.1"/>
</dbReference>
<gene>
    <name evidence="3" type="ORF">EDC63_10249</name>
</gene>
<dbReference type="InterPro" id="IPR012902">
    <property type="entry name" value="N_methyl_site"/>
</dbReference>
<keyword evidence="2" id="KW-1133">Transmembrane helix</keyword>
<keyword evidence="2" id="KW-0812">Transmembrane</keyword>
<feature type="transmembrane region" description="Helical" evidence="2">
    <location>
        <begin position="12"/>
        <end position="34"/>
    </location>
</feature>
<dbReference type="EMBL" id="SMCO01000002">
    <property type="protein sequence ID" value="TCV89531.1"/>
    <property type="molecule type" value="Genomic_DNA"/>
</dbReference>
<dbReference type="Pfam" id="PF07963">
    <property type="entry name" value="N_methyl"/>
    <property type="match status" value="1"/>
</dbReference>
<dbReference type="InterPro" id="IPR045584">
    <property type="entry name" value="Pilin-like"/>
</dbReference>
<dbReference type="GO" id="GO:0015627">
    <property type="term" value="C:type II protein secretion system complex"/>
    <property type="evidence" value="ECO:0007669"/>
    <property type="project" value="InterPro"/>
</dbReference>
<keyword evidence="1" id="KW-0488">Methylation</keyword>
<sequence length="127" mass="14003">MRLFSKNNGFTLIELLVVMAIIATLLSIAVPRYFHSLEKSKEAVLKEDLNIMRDAIDKFYGDNGKYPDALDDLVSKKYLRIIPPDPITDSATSWVVTPPEDALSGSVYDIHSGATGNGRDGQPYTAL</sequence>
<evidence type="ECO:0000313" key="3">
    <source>
        <dbReference type="EMBL" id="TCV89531.1"/>
    </source>
</evidence>
<dbReference type="AlphaFoldDB" id="A0A4R3YCH3"/>
<accession>A0A4R3YCH3</accession>
<dbReference type="NCBIfam" id="TIGR02532">
    <property type="entry name" value="IV_pilin_GFxxxE"/>
    <property type="match status" value="1"/>
</dbReference>